<dbReference type="CDD" id="cd14473">
    <property type="entry name" value="FERM_B-lobe"/>
    <property type="match status" value="1"/>
</dbReference>
<dbReference type="GO" id="GO:0009887">
    <property type="term" value="P:animal organ morphogenesis"/>
    <property type="evidence" value="ECO:0007669"/>
    <property type="project" value="UniProtKB-ARBA"/>
</dbReference>
<dbReference type="Pfam" id="PF09379">
    <property type="entry name" value="FERM_N"/>
    <property type="match status" value="1"/>
</dbReference>
<reference evidence="2" key="1">
    <citation type="submission" date="2021-12" db="EMBL/GenBank/DDBJ databases">
        <authorList>
            <person name="King R."/>
        </authorList>
    </citation>
    <scope>NUCLEOTIDE SEQUENCE</scope>
</reference>
<evidence type="ECO:0000313" key="3">
    <source>
        <dbReference type="Proteomes" id="UP001153714"/>
    </source>
</evidence>
<dbReference type="GO" id="GO:0005737">
    <property type="term" value="C:cytoplasm"/>
    <property type="evidence" value="ECO:0007669"/>
    <property type="project" value="TreeGrafter"/>
</dbReference>
<dbReference type="SUPFAM" id="SSF47031">
    <property type="entry name" value="Second domain of FERM"/>
    <property type="match status" value="1"/>
</dbReference>
<dbReference type="Pfam" id="PF16511">
    <property type="entry name" value="FERM_f0"/>
    <property type="match status" value="1"/>
</dbReference>
<protein>
    <recommendedName>
        <fullName evidence="1">FERM domain-containing protein</fullName>
    </recommendedName>
</protein>
<dbReference type="AlphaFoldDB" id="A0A9N9REI7"/>
<dbReference type="Proteomes" id="UP001153714">
    <property type="component" value="Chromosome 8"/>
</dbReference>
<sequence>MAPLSLKVVLDDGAVTRTVMFESTMRVDEAQAIVREKVLTAHDGKDYGLFLTSADDEKSGIWLERHRQLDYYMLRDGDQLHYLSRLRNLRVRMLDGSVKTMPVDESKTVEQLMVGICGRLGITNYDEYGLCHTGEEDQDENKIAPGTGTLTRRVAQQRERDAKLQQLSKKLKTDDHVDWLDQHKTLRELCVDPKSTVLLKRRLFFSDRNVDERDPVQLNLLYVQARDAILEGRHPVTEDKEALTTYLKIPTYLPRRCVCLTDVSDFFPDAFDV</sequence>
<evidence type="ECO:0000259" key="1">
    <source>
        <dbReference type="PROSITE" id="PS50057"/>
    </source>
</evidence>
<dbReference type="SUPFAM" id="SSF54236">
    <property type="entry name" value="Ubiquitin-like"/>
    <property type="match status" value="1"/>
</dbReference>
<dbReference type="Gene3D" id="1.20.80.10">
    <property type="match status" value="1"/>
</dbReference>
<dbReference type="GO" id="GO:0030182">
    <property type="term" value="P:neuron differentiation"/>
    <property type="evidence" value="ECO:0007669"/>
    <property type="project" value="UniProtKB-ARBA"/>
</dbReference>
<dbReference type="InterPro" id="IPR014352">
    <property type="entry name" value="FERM/acyl-CoA-bd_prot_sf"/>
</dbReference>
<gene>
    <name evidence="2" type="ORF">DIATSA_LOCUS13440</name>
</gene>
<organism evidence="2 3">
    <name type="scientific">Diatraea saccharalis</name>
    <name type="common">sugarcane borer</name>
    <dbReference type="NCBI Taxonomy" id="40085"/>
    <lineage>
        <taxon>Eukaryota</taxon>
        <taxon>Metazoa</taxon>
        <taxon>Ecdysozoa</taxon>
        <taxon>Arthropoda</taxon>
        <taxon>Hexapoda</taxon>
        <taxon>Insecta</taxon>
        <taxon>Pterygota</taxon>
        <taxon>Neoptera</taxon>
        <taxon>Endopterygota</taxon>
        <taxon>Lepidoptera</taxon>
        <taxon>Glossata</taxon>
        <taxon>Ditrysia</taxon>
        <taxon>Pyraloidea</taxon>
        <taxon>Crambidae</taxon>
        <taxon>Crambinae</taxon>
        <taxon>Diatraea</taxon>
    </lineage>
</organism>
<name>A0A9N9REI7_9NEOP</name>
<dbReference type="InterPro" id="IPR018979">
    <property type="entry name" value="FERM_N"/>
</dbReference>
<dbReference type="PROSITE" id="PS50057">
    <property type="entry name" value="FERM_3"/>
    <property type="match status" value="1"/>
</dbReference>
<accession>A0A9N9REI7</accession>
<keyword evidence="3" id="KW-1185">Reference proteome</keyword>
<reference evidence="2" key="2">
    <citation type="submission" date="2022-10" db="EMBL/GenBank/DDBJ databases">
        <authorList>
            <consortium name="ENA_rothamsted_submissions"/>
            <consortium name="culmorum"/>
            <person name="King R."/>
        </authorList>
    </citation>
    <scope>NUCLEOTIDE SEQUENCE</scope>
</reference>
<dbReference type="InterPro" id="IPR029071">
    <property type="entry name" value="Ubiquitin-like_domsf"/>
</dbReference>
<dbReference type="PANTHER" id="PTHR19981:SF1">
    <property type="entry name" value="RHEA, ISOFORM B"/>
    <property type="match status" value="1"/>
</dbReference>
<dbReference type="InterPro" id="IPR035963">
    <property type="entry name" value="FERM_2"/>
</dbReference>
<dbReference type="GO" id="GO:0098609">
    <property type="term" value="P:cell-cell adhesion"/>
    <property type="evidence" value="ECO:0007669"/>
    <property type="project" value="TreeGrafter"/>
</dbReference>
<dbReference type="PANTHER" id="PTHR19981">
    <property type="entry name" value="TALIN"/>
    <property type="match status" value="1"/>
</dbReference>
<dbReference type="GO" id="GO:0005886">
    <property type="term" value="C:plasma membrane"/>
    <property type="evidence" value="ECO:0007669"/>
    <property type="project" value="TreeGrafter"/>
</dbReference>
<dbReference type="InterPro" id="IPR019749">
    <property type="entry name" value="Band_41_domain"/>
</dbReference>
<dbReference type="Gene3D" id="3.10.20.90">
    <property type="entry name" value="Phosphatidylinositol 3-kinase Catalytic Subunit, Chain A, domain 1"/>
    <property type="match status" value="2"/>
</dbReference>
<dbReference type="GO" id="GO:0005925">
    <property type="term" value="C:focal adhesion"/>
    <property type="evidence" value="ECO:0007669"/>
    <property type="project" value="TreeGrafter"/>
</dbReference>
<dbReference type="InterPro" id="IPR000299">
    <property type="entry name" value="FERM_domain"/>
</dbReference>
<dbReference type="SMART" id="SM00295">
    <property type="entry name" value="B41"/>
    <property type="match status" value="1"/>
</dbReference>
<feature type="domain" description="FERM" evidence="1">
    <location>
        <begin position="87"/>
        <end position="273"/>
    </location>
</feature>
<dbReference type="EMBL" id="OU893339">
    <property type="protein sequence ID" value="CAG9796239.1"/>
    <property type="molecule type" value="Genomic_DNA"/>
</dbReference>
<dbReference type="OrthoDB" id="10262320at2759"/>
<dbReference type="CDD" id="cd17090">
    <property type="entry name" value="FERM_F1_TLN"/>
    <property type="match status" value="1"/>
</dbReference>
<dbReference type="GO" id="GO:0005178">
    <property type="term" value="F:integrin binding"/>
    <property type="evidence" value="ECO:0007669"/>
    <property type="project" value="TreeGrafter"/>
</dbReference>
<dbReference type="InterPro" id="IPR032425">
    <property type="entry name" value="FERM_f0"/>
</dbReference>
<dbReference type="GO" id="GO:0030036">
    <property type="term" value="P:actin cytoskeleton organization"/>
    <property type="evidence" value="ECO:0007669"/>
    <property type="project" value="TreeGrafter"/>
</dbReference>
<evidence type="ECO:0000313" key="2">
    <source>
        <dbReference type="EMBL" id="CAG9796239.1"/>
    </source>
</evidence>
<proteinExistence type="predicted"/>
<dbReference type="InterPro" id="IPR019748">
    <property type="entry name" value="FERM_central"/>
</dbReference>